<proteinExistence type="predicted"/>
<evidence type="ECO:0000256" key="1">
    <source>
        <dbReference type="SAM" id="MobiDB-lite"/>
    </source>
</evidence>
<dbReference type="InterPro" id="IPR036047">
    <property type="entry name" value="F-box-like_dom_sf"/>
</dbReference>
<dbReference type="OrthoDB" id="550575at2759"/>
<dbReference type="Gene3D" id="3.80.10.10">
    <property type="entry name" value="Ribonuclease Inhibitor"/>
    <property type="match status" value="1"/>
</dbReference>
<evidence type="ECO:0000313" key="2">
    <source>
        <dbReference type="EMBL" id="OBZ78911.1"/>
    </source>
</evidence>
<comment type="caution">
    <text evidence="2">The sequence shown here is derived from an EMBL/GenBank/DDBJ whole genome shotgun (WGS) entry which is preliminary data.</text>
</comment>
<feature type="compositionally biased region" description="Low complexity" evidence="1">
    <location>
        <begin position="178"/>
        <end position="205"/>
    </location>
</feature>
<protein>
    <submittedName>
        <fullName evidence="2">Uncharacterized protein</fullName>
    </submittedName>
</protein>
<sequence>MSLDRLEESAREPQTSPSCSVVVPAKLSSLNSPFHPSLRREQQQPPCDTMSDANMSDSKGKGVSKPMLIRGREAVISQDDILSQGSATPSPLVVDPVLDLNLSPLSLDPLSLPASSFDNSYFDPLVSADGDNIGVSSGKGKARELPPILPPLSFFPTDYSTENFEWPSLDLSPIAGPSSYGSGSTIEGSESSPSTSTTPGTEEPTAVLAHVPSRCRSLSNLSTRSGRSLSALSLSKVKVKFTGSKAPGNLARKLLFRKRDGSESPESSARDVDGVAVVMDTDLQGCYSLGQGNCLMPWPRDLKSRASVVESPVLDYNMGLGSNPILSMYPAGRPSDAAILRAKSRSYSSPLPTSAFDIVPITPVDIFAPTPVSIPDYFDEYLPREVRLHILAILVELYEAEHLRNIRNGTWTVLKASSSRHRWVGRERGVRELFKLCRVVSKSWRTLVFDGQLWAELDLRSFPKIPPSVLAQLSESAGAFIKHIDFTGHTELFPSSLLDITTHLCLEPTLLHNSHTHLTTVKLQGCTALTTSSLHELLTRSPSLQKLCLKGLTAVTNTNLRVFIGMLFED</sequence>
<name>A0A1C7MPT1_GRIFR</name>
<feature type="region of interest" description="Disordered" evidence="1">
    <location>
        <begin position="177"/>
        <end position="209"/>
    </location>
</feature>
<dbReference type="SUPFAM" id="SSF81383">
    <property type="entry name" value="F-box domain"/>
    <property type="match status" value="1"/>
</dbReference>
<keyword evidence="3" id="KW-1185">Reference proteome</keyword>
<gene>
    <name evidence="2" type="ORF">A0H81_01299</name>
</gene>
<dbReference type="AlphaFoldDB" id="A0A1C7MPT1"/>
<feature type="compositionally biased region" description="Polar residues" evidence="1">
    <location>
        <begin position="43"/>
        <end position="57"/>
    </location>
</feature>
<dbReference type="EMBL" id="LUGG01000001">
    <property type="protein sequence ID" value="OBZ78911.1"/>
    <property type="molecule type" value="Genomic_DNA"/>
</dbReference>
<feature type="region of interest" description="Disordered" evidence="1">
    <location>
        <begin position="1"/>
        <end position="69"/>
    </location>
</feature>
<dbReference type="STRING" id="5627.A0A1C7MPT1"/>
<accession>A0A1C7MPT1</accession>
<evidence type="ECO:0000313" key="3">
    <source>
        <dbReference type="Proteomes" id="UP000092993"/>
    </source>
</evidence>
<reference evidence="2 3" key="1">
    <citation type="submission" date="2016-03" db="EMBL/GenBank/DDBJ databases">
        <title>Whole genome sequencing of Grifola frondosa 9006-11.</title>
        <authorList>
            <person name="Min B."/>
            <person name="Park H."/>
            <person name="Kim J.-G."/>
            <person name="Cho H."/>
            <person name="Oh Y.-L."/>
            <person name="Kong W.-S."/>
            <person name="Choi I.-G."/>
        </authorList>
    </citation>
    <scope>NUCLEOTIDE SEQUENCE [LARGE SCALE GENOMIC DNA]</scope>
    <source>
        <strain evidence="2 3">9006-11</strain>
    </source>
</reference>
<dbReference type="Proteomes" id="UP000092993">
    <property type="component" value="Unassembled WGS sequence"/>
</dbReference>
<organism evidence="2 3">
    <name type="scientific">Grifola frondosa</name>
    <name type="common">Maitake</name>
    <name type="synonym">Polyporus frondosus</name>
    <dbReference type="NCBI Taxonomy" id="5627"/>
    <lineage>
        <taxon>Eukaryota</taxon>
        <taxon>Fungi</taxon>
        <taxon>Dikarya</taxon>
        <taxon>Basidiomycota</taxon>
        <taxon>Agaricomycotina</taxon>
        <taxon>Agaricomycetes</taxon>
        <taxon>Polyporales</taxon>
        <taxon>Grifolaceae</taxon>
        <taxon>Grifola</taxon>
    </lineage>
</organism>
<feature type="compositionally biased region" description="Basic and acidic residues" evidence="1">
    <location>
        <begin position="1"/>
        <end position="11"/>
    </location>
</feature>
<dbReference type="InterPro" id="IPR032675">
    <property type="entry name" value="LRR_dom_sf"/>
</dbReference>